<feature type="compositionally biased region" description="Basic and acidic residues" evidence="2">
    <location>
        <begin position="590"/>
        <end position="615"/>
    </location>
</feature>
<feature type="compositionally biased region" description="Polar residues" evidence="2">
    <location>
        <begin position="150"/>
        <end position="181"/>
    </location>
</feature>
<feature type="compositionally biased region" description="Polar residues" evidence="2">
    <location>
        <begin position="1555"/>
        <end position="1571"/>
    </location>
</feature>
<feature type="compositionally biased region" description="Basic and acidic residues" evidence="2">
    <location>
        <begin position="1459"/>
        <end position="1472"/>
    </location>
</feature>
<feature type="compositionally biased region" description="Basic and acidic residues" evidence="2">
    <location>
        <begin position="716"/>
        <end position="727"/>
    </location>
</feature>
<feature type="region of interest" description="Disordered" evidence="2">
    <location>
        <begin position="1191"/>
        <end position="1243"/>
    </location>
</feature>
<name>A0AAV4JQ13_9GAST</name>
<feature type="compositionally biased region" description="Basic and acidic residues" evidence="2">
    <location>
        <begin position="1632"/>
        <end position="1650"/>
    </location>
</feature>
<comment type="caution">
    <text evidence="3">The sequence shown here is derived from an EMBL/GenBank/DDBJ whole genome shotgun (WGS) entry which is preliminary data.</text>
</comment>
<feature type="region of interest" description="Disordered" evidence="2">
    <location>
        <begin position="1459"/>
        <end position="1532"/>
    </location>
</feature>
<feature type="compositionally biased region" description="Basic and acidic residues" evidence="2">
    <location>
        <begin position="1124"/>
        <end position="1150"/>
    </location>
</feature>
<accession>A0AAV4JQ13</accession>
<feature type="compositionally biased region" description="Basic and acidic residues" evidence="2">
    <location>
        <begin position="1200"/>
        <end position="1243"/>
    </location>
</feature>
<feature type="compositionally biased region" description="Polar residues" evidence="2">
    <location>
        <begin position="70"/>
        <end position="97"/>
    </location>
</feature>
<feature type="compositionally biased region" description="Polar residues" evidence="2">
    <location>
        <begin position="12"/>
        <end position="25"/>
    </location>
</feature>
<organism evidence="3 4">
    <name type="scientific">Elysia marginata</name>
    <dbReference type="NCBI Taxonomy" id="1093978"/>
    <lineage>
        <taxon>Eukaryota</taxon>
        <taxon>Metazoa</taxon>
        <taxon>Spiralia</taxon>
        <taxon>Lophotrochozoa</taxon>
        <taxon>Mollusca</taxon>
        <taxon>Gastropoda</taxon>
        <taxon>Heterobranchia</taxon>
        <taxon>Euthyneura</taxon>
        <taxon>Panpulmonata</taxon>
        <taxon>Sacoglossa</taxon>
        <taxon>Placobranchoidea</taxon>
        <taxon>Plakobranchidae</taxon>
        <taxon>Elysia</taxon>
    </lineage>
</organism>
<feature type="compositionally biased region" description="Polar residues" evidence="2">
    <location>
        <begin position="108"/>
        <end position="141"/>
    </location>
</feature>
<evidence type="ECO:0000256" key="1">
    <source>
        <dbReference type="SAM" id="Coils"/>
    </source>
</evidence>
<feature type="compositionally biased region" description="Polar residues" evidence="2">
    <location>
        <begin position="497"/>
        <end position="512"/>
    </location>
</feature>
<dbReference type="Proteomes" id="UP000762676">
    <property type="component" value="Unassembled WGS sequence"/>
</dbReference>
<feature type="region of interest" description="Disordered" evidence="2">
    <location>
        <begin position="481"/>
        <end position="530"/>
    </location>
</feature>
<feature type="compositionally biased region" description="Basic and acidic residues" evidence="2">
    <location>
        <begin position="1500"/>
        <end position="1532"/>
    </location>
</feature>
<feature type="region of interest" description="Disordered" evidence="2">
    <location>
        <begin position="1057"/>
        <end position="1150"/>
    </location>
</feature>
<feature type="compositionally biased region" description="Polar residues" evidence="2">
    <location>
        <begin position="41"/>
        <end position="56"/>
    </location>
</feature>
<sequence>MDGDENKERSGQKSQYSKRVSNSPSRSERQQEQPHNKNPQEPESQQSLVEPRNQQARHPLKHRPKDQHAQHPQQGPKSPHAHQQTQQQGPKGPNSRQQKQEQGPKRSNVYQQKQQQQGLTSPYANQKQSQQQLRAKNQSQQQKHRPDQEPQITKQEGKQTSSSNQVSERTISNIPDSSNEVVSRHSLPRQQGHKNDCSDNRESIHKENKLHFQNNTPDEYFRVPIQPGLAIREAIRAEIRSQNARSESASSEIQQPSKGQTSDSDRQREINDVQQPTDIHFSDSIQINEAPQYEHNTCRVSQSNPENECPNNDSLRRRIEVCIREAIIFASQNQPENKCSTNESNRPRTEVGIREAIRLAIKSQPENECPTNESIRPRTEVGIREAIRLASQNQPENECPNNESIRPRTEVGIREAIRLASQNQPENECSTNESIRPRTEVGIREAIRLAIQSQPENECPTNESIRPRFEVGIREAIRLAIQSQPENECPTNEPPTRRTQLSAQKPTNTHRSGNVERKESPENNHDVSTLRDLLVSPAASFDEKTVGEKENAIQNTNRNLKCTAVLAKTDQPKVEDMRCKRKRTRARSSSSEREPQEQFERKNKPHEKEKEEHQLPDNCSSCHPQYTKKQSKRQLKKERKKQQQQKKQLEKREKRLKKKQEGGLQLRKSQVYKPARRPGGQRQPNILSPRLPNKEDSDCPAAGEERLSRVPTAGEGQREETTSEDSVKSISTYANHDTGEVNNCERTEQEKSDEHRNNTQREVDQNRRFFWQNALDPPRQMDIQEFYMLKNRMLAAVNGKLRSHLEGENKNLDRNVIQKNRNTEETVPTEEQQQTHIEELSWREEVEESIQLNGRFQTLGSLHDAYQRYMGHIYALFKTRACRLILCELVDLHIHHGRKTNYVFEELISLAALNMKVHNLESFLSEYHSFKFFSKNEETQDMSFAPRELENTFLTCLEMVTQFLRLEKVAGDIQGSRILEELEATAYANSPQRCLGINRVRELGDCIREAVEHMGPEERWQLYQIMWQDVETETMNSQRTLTRIMDGIDLIQSVTSSDVDTARDAPSTVGSMSDGAAQQNQTVGSMSDGTAQQNHTVGSMSGGAAQQNHTVGSMSDGAAQQNHTSEEDKQSTSEESSGHLKQTEAYSKTDDVATKECDFEKQEAGQEDAYWEKELKNADNKKKRRAIKKKMKRLRKKEMKCKIEEQQPPEREADVAETLKEADNCKEHQTGHEEIELTEEHERRRRYFQEEDRARNERQDRHNQQALSRLEELRSALREFISRSALTPDDTSEISQTFLEFVLHLKRCQVLDIQTKQINVMLQFALNLALHNCDVGQHKVMLLLQCFDQDDALHLQQSSPSRESERFCAEEENITGSGTNAVHVEPQCVEAYSNWVSEPEVNQLSGAGATASKQRHEVGGGTIALAVKVSKMKLDQEVTCHKVLELINYLDCQLDQKKAKQGHKEPSKESNKENVATGTGKSACAVTSDRERVVAQSHIKQREHGSPRKESEKELSDHKALEKESCQHDETIKSGNDVFQFDKELNGKNQRRRSSTTAGVNHAQNTEKPNTSYEKRALYNYCKKWIKEEQALPGNAREGGSSERDTWESTPARRQGRGSIAERLRAQLAKRNQLEEQARKKDKQSKDKGC</sequence>
<feature type="compositionally biased region" description="Basic residues" evidence="2">
    <location>
        <begin position="629"/>
        <end position="644"/>
    </location>
</feature>
<feature type="compositionally biased region" description="Polar residues" evidence="2">
    <location>
        <begin position="1068"/>
        <end position="1123"/>
    </location>
</feature>
<evidence type="ECO:0000313" key="3">
    <source>
        <dbReference type="EMBL" id="GFS24385.1"/>
    </source>
</evidence>
<feature type="region of interest" description="Disordered" evidence="2">
    <location>
        <begin position="1"/>
        <end position="220"/>
    </location>
</feature>
<feature type="compositionally biased region" description="Basic and acidic residues" evidence="2">
    <location>
        <begin position="1"/>
        <end position="11"/>
    </location>
</feature>
<keyword evidence="1" id="KW-0175">Coiled coil</keyword>
<dbReference type="EMBL" id="BMAT01010331">
    <property type="protein sequence ID" value="GFS24385.1"/>
    <property type="molecule type" value="Genomic_DNA"/>
</dbReference>
<feature type="region of interest" description="Disordered" evidence="2">
    <location>
        <begin position="1544"/>
        <end position="1571"/>
    </location>
</feature>
<keyword evidence="4" id="KW-1185">Reference proteome</keyword>
<reference evidence="3 4" key="1">
    <citation type="journal article" date="2021" name="Elife">
        <title>Chloroplast acquisition without the gene transfer in kleptoplastic sea slugs, Plakobranchus ocellatus.</title>
        <authorList>
            <person name="Maeda T."/>
            <person name="Takahashi S."/>
            <person name="Yoshida T."/>
            <person name="Shimamura S."/>
            <person name="Takaki Y."/>
            <person name="Nagai Y."/>
            <person name="Toyoda A."/>
            <person name="Suzuki Y."/>
            <person name="Arimoto A."/>
            <person name="Ishii H."/>
            <person name="Satoh N."/>
            <person name="Nishiyama T."/>
            <person name="Hasebe M."/>
            <person name="Maruyama T."/>
            <person name="Minagawa J."/>
            <person name="Obokata J."/>
            <person name="Shigenobu S."/>
        </authorList>
    </citation>
    <scope>NUCLEOTIDE SEQUENCE [LARGE SCALE GENOMIC DNA]</scope>
</reference>
<evidence type="ECO:0000256" key="2">
    <source>
        <dbReference type="SAM" id="MobiDB-lite"/>
    </source>
</evidence>
<feature type="region of interest" description="Disordered" evidence="2">
    <location>
        <begin position="571"/>
        <end position="764"/>
    </location>
</feature>
<gene>
    <name evidence="3" type="ORF">ElyMa_005156100</name>
</gene>
<protein>
    <submittedName>
        <fullName evidence="3">Uncharacterized protein</fullName>
    </submittedName>
</protein>
<evidence type="ECO:0000313" key="4">
    <source>
        <dbReference type="Proteomes" id="UP000762676"/>
    </source>
</evidence>
<proteinExistence type="predicted"/>
<feature type="compositionally biased region" description="Basic and acidic residues" evidence="2">
    <location>
        <begin position="513"/>
        <end position="529"/>
    </location>
</feature>
<feature type="coiled-coil region" evidence="1">
    <location>
        <begin position="1256"/>
        <end position="1283"/>
    </location>
</feature>
<feature type="compositionally biased region" description="Basic and acidic residues" evidence="2">
    <location>
        <begin position="692"/>
        <end position="708"/>
    </location>
</feature>
<feature type="compositionally biased region" description="Basic and acidic residues" evidence="2">
    <location>
        <begin position="193"/>
        <end position="210"/>
    </location>
</feature>
<feature type="region of interest" description="Disordered" evidence="2">
    <location>
        <begin position="1590"/>
        <end position="1650"/>
    </location>
</feature>
<feature type="compositionally biased region" description="Polar residues" evidence="2">
    <location>
        <begin position="241"/>
        <end position="262"/>
    </location>
</feature>
<feature type="compositionally biased region" description="Basic and acidic residues" evidence="2">
    <location>
        <begin position="26"/>
        <end position="40"/>
    </location>
</feature>
<feature type="compositionally biased region" description="Basic and acidic residues" evidence="2">
    <location>
        <begin position="737"/>
        <end position="764"/>
    </location>
</feature>
<feature type="region of interest" description="Disordered" evidence="2">
    <location>
        <begin position="241"/>
        <end position="268"/>
    </location>
</feature>